<dbReference type="Pfam" id="PF14594">
    <property type="entry name" value="Sipho_Gp37"/>
    <property type="match status" value="1"/>
</dbReference>
<sequence length="526" mass="58654">MGVLDAISRGIDVQRAARKRQVEQTVRDRIVLCDKEWEYVADVTGEESADFGELVNDTDEGRFTLFGDHPLVDWLIYQNGLDEDIHFYVENEVGGPEDRMGYKVLDIEVEFDADDGIDRVTVIGLHDFEHVKNLLAKPNTAAPLEAQIPKSDVQAGRSRAVIASYLQRNLGSEQQPLLIWGFDMWTPLVWRQIDPSRWKVIVAPPKGRDESEHTILSARMDNMWDLVKATLEDASLQIVPQRWLPGDPQPFPEHLILTHPILVLHIVQRSFLAGTGSAVGDIVRDVVRAIGADGASETITIADPNSAPPPDGVNAPTVIWRASQHQGIVGSKMTLHHATGHTVIIGGKSPQWVNNSIKLLLNSALGYIGLAIGIPGLAIGIFDKAVEDQILAWQRFTNWIRKSTLGSHAYIHTFAQGDAWTLGGLQSGRVGLHGKRGFAAFTARVIDMQPYVMGRDYRLGWRVGVEVANRIWLSHIARRRRHWDRDTPPSWDITIGDSREDELPGTTALRHLETVRGEIVRYTSLV</sequence>
<reference evidence="2 3" key="1">
    <citation type="submission" date="2018-07" db="EMBL/GenBank/DDBJ databases">
        <title>Genome sequence of Rhodococcus rhodnii ATCC 35071 from Rhodnius prolixus.</title>
        <authorList>
            <person name="Patel V."/>
            <person name="Vogel K.J."/>
        </authorList>
    </citation>
    <scope>NUCLEOTIDE SEQUENCE [LARGE SCALE GENOMIC DNA]</scope>
    <source>
        <strain evidence="2 3">ATCC 35071</strain>
    </source>
</reference>
<dbReference type="Proteomes" id="UP000471120">
    <property type="component" value="Unassembled WGS sequence"/>
</dbReference>
<comment type="caution">
    <text evidence="2">The sequence shown here is derived from an EMBL/GenBank/DDBJ whole genome shotgun (WGS) entry which is preliminary data.</text>
</comment>
<evidence type="ECO:0000313" key="2">
    <source>
        <dbReference type="EMBL" id="TXG89073.1"/>
    </source>
</evidence>
<evidence type="ECO:0000259" key="1">
    <source>
        <dbReference type="Pfam" id="PF14594"/>
    </source>
</evidence>
<name>A0A6P2C8W1_9NOCA</name>
<feature type="domain" description="Gp28/Gp37-like" evidence="1">
    <location>
        <begin position="32"/>
        <end position="497"/>
    </location>
</feature>
<proteinExistence type="predicted"/>
<evidence type="ECO:0000313" key="3">
    <source>
        <dbReference type="Proteomes" id="UP000471120"/>
    </source>
</evidence>
<accession>A0A6P2C8W1</accession>
<dbReference type="InterPro" id="IPR029432">
    <property type="entry name" value="Gp28/Gp37-like_dom"/>
</dbReference>
<gene>
    <name evidence="2" type="ORF">DW322_00960</name>
</gene>
<dbReference type="AlphaFoldDB" id="A0A6P2C8W1"/>
<protein>
    <recommendedName>
        <fullName evidence="1">Gp28/Gp37-like domain-containing protein</fullName>
    </recommendedName>
</protein>
<dbReference type="RefSeq" id="WP_010837430.1">
    <property type="nucleotide sequence ID" value="NZ_QRCM01000001.1"/>
</dbReference>
<dbReference type="EMBL" id="QRCM01000001">
    <property type="protein sequence ID" value="TXG89073.1"/>
    <property type="molecule type" value="Genomic_DNA"/>
</dbReference>
<organism evidence="2 3">
    <name type="scientific">Rhodococcus rhodnii</name>
    <dbReference type="NCBI Taxonomy" id="38312"/>
    <lineage>
        <taxon>Bacteria</taxon>
        <taxon>Bacillati</taxon>
        <taxon>Actinomycetota</taxon>
        <taxon>Actinomycetes</taxon>
        <taxon>Mycobacteriales</taxon>
        <taxon>Nocardiaceae</taxon>
        <taxon>Rhodococcus</taxon>
    </lineage>
</organism>